<feature type="compositionally biased region" description="Polar residues" evidence="3">
    <location>
        <begin position="735"/>
        <end position="749"/>
    </location>
</feature>
<dbReference type="EMBL" id="CP075869">
    <property type="protein sequence ID" value="QYT04342.1"/>
    <property type="molecule type" value="Genomic_DNA"/>
</dbReference>
<accession>A0A8G0PK46</accession>
<dbReference type="InterPro" id="IPR036864">
    <property type="entry name" value="Zn2-C6_fun-type_DNA-bd_sf"/>
</dbReference>
<protein>
    <submittedName>
        <fullName evidence="5">Zn(2)-C6 fungal-type domain-containing protein</fullName>
    </submittedName>
</protein>
<feature type="region of interest" description="Disordered" evidence="3">
    <location>
        <begin position="735"/>
        <end position="761"/>
    </location>
</feature>
<sequence length="833" mass="93565">MKVSRRMAFHGRKDVLMRQTRSKVSSACQRCRKQKLKCDVQRPCTMCARANADCLGSQASQWIVETGAPKRGSGRVRVRKESIDDVRSAKRLRPVRVDTDGIHDRDPIERQAPADLDNVTCRPIQVGAAQAKSAQWNSSSTIGLVEEAFHHHHASSPQDSATSAFSASQWMHPRTLITDTKRRIGYQDPVQRVLSRHVRSNMRPVVERSKIPSSAERELLSLLPSHDAALLLVNNYFDRIHWFMLLFHQRDFRDSFERIYSPNREQRPPKGTGSQVGYIAVLLAVCATSLQYTTASQRHSLASEGIEADDLKDRILTTLRLRLLDVLSLGSLEAVQMCVLLGSYYLYHGQPELAWPLCGCGLRIAQALNLHRKVPLDCSTQEGHNQPKISARQRCWWAVYEIETFCSMMYGFPLSISDSDCDIEELDPHDDCSASATQNQSPDQPTLLFFKCAMSKLSKIVKCALTELYGTHRDLDKQNRPIIGDVSRLQSLIEKVAGLEMRILQWQESLPTKLRLVPSNDPSTGLAPLIGFVGQEHDACFTEQLFQLQALVLKLAYENARILIHRPLLSYKLVAVKGAHKDDNGTRLDPFQRSIRACREAALQISRVGSAPIFRHISDTYATTFASVHLFTAGVTLCIMTSLDPLSRESHESKMGIHGLIEMQTILQPQSIAAAQGLEILRNLMSLVMAKEINSMFEVRPPAMVDEQQISGDPPTSSNQDLAIDPDQRQRDLLNSQPATSSSEVQLQRHTVLPEDDHEPTTVASDFLMGNTEFSFCENPSMTEALLDFEQVISYPPSDVADEDPPSLTEDYLSRNYFVGQDQAWIWGWHGNI</sequence>
<gene>
    <name evidence="5" type="ORF">H0G86_011256</name>
</gene>
<name>A0A8G0PK46_9HYPO</name>
<dbReference type="SUPFAM" id="SSF57701">
    <property type="entry name" value="Zn2/Cys6 DNA-binding domain"/>
    <property type="match status" value="1"/>
</dbReference>
<reference evidence="5 6" key="1">
    <citation type="journal article" date="2021" name="BMC Genomics">
        <title>Telomere-to-telomere genome assembly of asparaginase-producing Trichoderma simmonsii.</title>
        <authorList>
            <person name="Chung D."/>
            <person name="Kwon Y.M."/>
            <person name="Yang Y."/>
        </authorList>
    </citation>
    <scope>NUCLEOTIDE SEQUENCE [LARGE SCALE GENOMIC DNA]</scope>
    <source>
        <strain evidence="5 6">GH-Sj1</strain>
    </source>
</reference>
<organism evidence="5 6">
    <name type="scientific">Trichoderma simmonsii</name>
    <dbReference type="NCBI Taxonomy" id="1491479"/>
    <lineage>
        <taxon>Eukaryota</taxon>
        <taxon>Fungi</taxon>
        <taxon>Dikarya</taxon>
        <taxon>Ascomycota</taxon>
        <taxon>Pezizomycotina</taxon>
        <taxon>Sordariomycetes</taxon>
        <taxon>Hypocreomycetidae</taxon>
        <taxon>Hypocreales</taxon>
        <taxon>Hypocreaceae</taxon>
        <taxon>Trichoderma</taxon>
    </lineage>
</organism>
<dbReference type="PANTHER" id="PTHR46910:SF17">
    <property type="entry name" value="SCFA-RELATED"/>
    <property type="match status" value="1"/>
</dbReference>
<dbReference type="InterPro" id="IPR050987">
    <property type="entry name" value="AtrR-like"/>
</dbReference>
<dbReference type="PANTHER" id="PTHR46910">
    <property type="entry name" value="TRANSCRIPTION FACTOR PDR1"/>
    <property type="match status" value="1"/>
</dbReference>
<dbReference type="Proteomes" id="UP000826661">
    <property type="component" value="Chromosome VI"/>
</dbReference>
<dbReference type="PROSITE" id="PS00463">
    <property type="entry name" value="ZN2_CY6_FUNGAL_1"/>
    <property type="match status" value="1"/>
</dbReference>
<evidence type="ECO:0000256" key="3">
    <source>
        <dbReference type="SAM" id="MobiDB-lite"/>
    </source>
</evidence>
<keyword evidence="6" id="KW-1185">Reference proteome</keyword>
<dbReference type="GO" id="GO:0003677">
    <property type="term" value="F:DNA binding"/>
    <property type="evidence" value="ECO:0007669"/>
    <property type="project" value="InterPro"/>
</dbReference>
<evidence type="ECO:0000259" key="4">
    <source>
        <dbReference type="PROSITE" id="PS50048"/>
    </source>
</evidence>
<evidence type="ECO:0000256" key="1">
    <source>
        <dbReference type="ARBA" id="ARBA00022723"/>
    </source>
</evidence>
<dbReference type="Gene3D" id="4.10.240.10">
    <property type="entry name" value="Zn(2)-C6 fungal-type DNA-binding domain"/>
    <property type="match status" value="1"/>
</dbReference>
<keyword evidence="1" id="KW-0479">Metal-binding</keyword>
<dbReference type="AlphaFoldDB" id="A0A8G0PK46"/>
<dbReference type="GO" id="GO:0000981">
    <property type="term" value="F:DNA-binding transcription factor activity, RNA polymerase II-specific"/>
    <property type="evidence" value="ECO:0007669"/>
    <property type="project" value="InterPro"/>
</dbReference>
<dbReference type="GO" id="GO:0006351">
    <property type="term" value="P:DNA-templated transcription"/>
    <property type="evidence" value="ECO:0007669"/>
    <property type="project" value="InterPro"/>
</dbReference>
<dbReference type="GO" id="GO:0008270">
    <property type="term" value="F:zinc ion binding"/>
    <property type="evidence" value="ECO:0007669"/>
    <property type="project" value="InterPro"/>
</dbReference>
<dbReference type="SMART" id="SM00906">
    <property type="entry name" value="Fungal_trans"/>
    <property type="match status" value="1"/>
</dbReference>
<dbReference type="CDD" id="cd12148">
    <property type="entry name" value="fungal_TF_MHR"/>
    <property type="match status" value="1"/>
</dbReference>
<evidence type="ECO:0000313" key="6">
    <source>
        <dbReference type="Proteomes" id="UP000826661"/>
    </source>
</evidence>
<evidence type="ECO:0000313" key="5">
    <source>
        <dbReference type="EMBL" id="QYT04342.1"/>
    </source>
</evidence>
<dbReference type="InterPro" id="IPR001138">
    <property type="entry name" value="Zn2Cys6_DnaBD"/>
</dbReference>
<dbReference type="Pfam" id="PF00172">
    <property type="entry name" value="Zn_clus"/>
    <property type="match status" value="1"/>
</dbReference>
<dbReference type="Pfam" id="PF04082">
    <property type="entry name" value="Fungal_trans"/>
    <property type="match status" value="1"/>
</dbReference>
<dbReference type="SMART" id="SM00066">
    <property type="entry name" value="GAL4"/>
    <property type="match status" value="1"/>
</dbReference>
<feature type="domain" description="Zn(2)-C6 fungal-type" evidence="4">
    <location>
        <begin position="27"/>
        <end position="54"/>
    </location>
</feature>
<dbReference type="InterPro" id="IPR007219">
    <property type="entry name" value="XnlR_reg_dom"/>
</dbReference>
<evidence type="ECO:0000256" key="2">
    <source>
        <dbReference type="ARBA" id="ARBA00023242"/>
    </source>
</evidence>
<dbReference type="CDD" id="cd00067">
    <property type="entry name" value="GAL4"/>
    <property type="match status" value="1"/>
</dbReference>
<proteinExistence type="predicted"/>
<keyword evidence="2" id="KW-0539">Nucleus</keyword>
<dbReference type="PROSITE" id="PS50048">
    <property type="entry name" value="ZN2_CY6_FUNGAL_2"/>
    <property type="match status" value="1"/>
</dbReference>